<feature type="domain" description="Flavodoxin-like" evidence="1">
    <location>
        <begin position="3"/>
        <end position="169"/>
    </location>
</feature>
<dbReference type="RefSeq" id="WP_208056884.1">
    <property type="nucleotide sequence ID" value="NZ_JAGEMK010000010.1"/>
</dbReference>
<evidence type="ECO:0000313" key="3">
    <source>
        <dbReference type="Proteomes" id="UP000664209"/>
    </source>
</evidence>
<keyword evidence="3" id="KW-1185">Reference proteome</keyword>
<evidence type="ECO:0000313" key="2">
    <source>
        <dbReference type="EMBL" id="MBO1753211.1"/>
    </source>
</evidence>
<dbReference type="Gene3D" id="3.40.50.360">
    <property type="match status" value="1"/>
</dbReference>
<accession>A0A939LRJ0</accession>
<dbReference type="PROSITE" id="PS00201">
    <property type="entry name" value="FLAVODOXIN"/>
    <property type="match status" value="1"/>
</dbReference>
<dbReference type="EMBL" id="JAGEMK010000010">
    <property type="protein sequence ID" value="MBO1753211.1"/>
    <property type="molecule type" value="Genomic_DNA"/>
</dbReference>
<organism evidence="2 3">
    <name type="scientific">Actinotalea soli</name>
    <dbReference type="NCBI Taxonomy" id="2819234"/>
    <lineage>
        <taxon>Bacteria</taxon>
        <taxon>Bacillati</taxon>
        <taxon>Actinomycetota</taxon>
        <taxon>Actinomycetes</taxon>
        <taxon>Micrococcales</taxon>
        <taxon>Cellulomonadaceae</taxon>
        <taxon>Actinotalea</taxon>
    </lineage>
</organism>
<dbReference type="GO" id="GO:0009055">
    <property type="term" value="F:electron transfer activity"/>
    <property type="evidence" value="ECO:0007669"/>
    <property type="project" value="InterPro"/>
</dbReference>
<dbReference type="GO" id="GO:0010181">
    <property type="term" value="F:FMN binding"/>
    <property type="evidence" value="ECO:0007669"/>
    <property type="project" value="InterPro"/>
</dbReference>
<sequence>MTVLVVFESMYGSTQAVARAVAEGLRRGDGSGTVRVEEVGALRARGGELPPDLRLLVVGGPTHAFGMSRAETRADALQEAPEGTVVSASGIRDWLAGLTLPAELPVAAFGTKVVHPPLPGSAAKGIEKALRRQGGRPVVKARSFGVHGKSDGLAEGELEAAAAWGEGLARAVAHA</sequence>
<gene>
    <name evidence="2" type="ORF">J4G33_15495</name>
</gene>
<dbReference type="InterPro" id="IPR008254">
    <property type="entry name" value="Flavodoxin/NO_synth"/>
</dbReference>
<proteinExistence type="predicted"/>
<name>A0A939LRJ0_9CELL</name>
<dbReference type="InterPro" id="IPR001226">
    <property type="entry name" value="Flavodoxin_CS"/>
</dbReference>
<dbReference type="AlphaFoldDB" id="A0A939LRJ0"/>
<protein>
    <submittedName>
        <fullName evidence="2">Flavodoxin/nitric oxide synthase</fullName>
    </submittedName>
</protein>
<dbReference type="SUPFAM" id="SSF52218">
    <property type="entry name" value="Flavoproteins"/>
    <property type="match status" value="1"/>
</dbReference>
<dbReference type="PROSITE" id="PS50902">
    <property type="entry name" value="FLAVODOXIN_LIKE"/>
    <property type="match status" value="1"/>
</dbReference>
<evidence type="ECO:0000259" key="1">
    <source>
        <dbReference type="PROSITE" id="PS50902"/>
    </source>
</evidence>
<reference evidence="2" key="1">
    <citation type="submission" date="2021-03" db="EMBL/GenBank/DDBJ databases">
        <title>Actinotalea soli sp. nov., isolated from soil.</title>
        <authorList>
            <person name="Ping W."/>
            <person name="Zhang J."/>
        </authorList>
    </citation>
    <scope>NUCLEOTIDE SEQUENCE</scope>
    <source>
        <strain evidence="2">BY-33</strain>
    </source>
</reference>
<dbReference type="Proteomes" id="UP000664209">
    <property type="component" value="Unassembled WGS sequence"/>
</dbReference>
<dbReference type="InterPro" id="IPR029039">
    <property type="entry name" value="Flavoprotein-like_sf"/>
</dbReference>
<comment type="caution">
    <text evidence="2">The sequence shown here is derived from an EMBL/GenBank/DDBJ whole genome shotgun (WGS) entry which is preliminary data.</text>
</comment>